<gene>
    <name evidence="2" type="ORF">EYF80_064229</name>
</gene>
<sequence length="64" mass="6882">MSLICPTSVEPRVLSPSVTNTFGPDSSGHASSEPPSGIPLCCRDAKWTGIMNVPSERRWPRGDL</sequence>
<evidence type="ECO:0000313" key="2">
    <source>
        <dbReference type="EMBL" id="TNN25640.1"/>
    </source>
</evidence>
<feature type="region of interest" description="Disordered" evidence="1">
    <location>
        <begin position="14"/>
        <end position="37"/>
    </location>
</feature>
<keyword evidence="3" id="KW-1185">Reference proteome</keyword>
<dbReference type="EMBL" id="SRLO01012021">
    <property type="protein sequence ID" value="TNN25640.1"/>
    <property type="molecule type" value="Genomic_DNA"/>
</dbReference>
<reference evidence="2 3" key="1">
    <citation type="submission" date="2019-03" db="EMBL/GenBank/DDBJ databases">
        <title>First draft genome of Liparis tanakae, snailfish: a comprehensive survey of snailfish specific genes.</title>
        <authorList>
            <person name="Kim W."/>
            <person name="Song I."/>
            <person name="Jeong J.-H."/>
            <person name="Kim D."/>
            <person name="Kim S."/>
            <person name="Ryu S."/>
            <person name="Song J.Y."/>
            <person name="Lee S.K."/>
        </authorList>
    </citation>
    <scope>NUCLEOTIDE SEQUENCE [LARGE SCALE GENOMIC DNA]</scope>
    <source>
        <tissue evidence="2">Muscle</tissue>
    </source>
</reference>
<protein>
    <submittedName>
        <fullName evidence="2">Uncharacterized protein</fullName>
    </submittedName>
</protein>
<dbReference type="Proteomes" id="UP000314294">
    <property type="component" value="Unassembled WGS sequence"/>
</dbReference>
<feature type="compositionally biased region" description="Polar residues" evidence="1">
    <location>
        <begin position="16"/>
        <end position="34"/>
    </location>
</feature>
<evidence type="ECO:0000256" key="1">
    <source>
        <dbReference type="SAM" id="MobiDB-lite"/>
    </source>
</evidence>
<name>A0A4Z2EAQ0_9TELE</name>
<organism evidence="2 3">
    <name type="scientific">Liparis tanakae</name>
    <name type="common">Tanaka's snailfish</name>
    <dbReference type="NCBI Taxonomy" id="230148"/>
    <lineage>
        <taxon>Eukaryota</taxon>
        <taxon>Metazoa</taxon>
        <taxon>Chordata</taxon>
        <taxon>Craniata</taxon>
        <taxon>Vertebrata</taxon>
        <taxon>Euteleostomi</taxon>
        <taxon>Actinopterygii</taxon>
        <taxon>Neopterygii</taxon>
        <taxon>Teleostei</taxon>
        <taxon>Neoteleostei</taxon>
        <taxon>Acanthomorphata</taxon>
        <taxon>Eupercaria</taxon>
        <taxon>Perciformes</taxon>
        <taxon>Cottioidei</taxon>
        <taxon>Cottales</taxon>
        <taxon>Liparidae</taxon>
        <taxon>Liparis</taxon>
    </lineage>
</organism>
<evidence type="ECO:0000313" key="3">
    <source>
        <dbReference type="Proteomes" id="UP000314294"/>
    </source>
</evidence>
<comment type="caution">
    <text evidence="2">The sequence shown here is derived from an EMBL/GenBank/DDBJ whole genome shotgun (WGS) entry which is preliminary data.</text>
</comment>
<proteinExistence type="predicted"/>
<dbReference type="AlphaFoldDB" id="A0A4Z2EAQ0"/>
<accession>A0A4Z2EAQ0</accession>